<keyword evidence="2" id="KW-1133">Transmembrane helix</keyword>
<keyword evidence="2" id="KW-0812">Transmembrane</keyword>
<feature type="compositionally biased region" description="Basic and acidic residues" evidence="1">
    <location>
        <begin position="84"/>
        <end position="101"/>
    </location>
</feature>
<keyword evidence="4" id="KW-1185">Reference proteome</keyword>
<feature type="transmembrane region" description="Helical" evidence="2">
    <location>
        <begin position="35"/>
        <end position="57"/>
    </location>
</feature>
<feature type="region of interest" description="Disordered" evidence="1">
    <location>
        <begin position="79"/>
        <end position="101"/>
    </location>
</feature>
<sequence length="122" mass="14362">MLATRDHEILWFRYCRLRELHASYTMASEFELIKLLAWGALLYLVSCFFHTFASLVVPVNAVAFIGSTVWIVSEGEGTPYTTRQKRDEELDSRRSEEKNERADFRNNSMLFQRIRWILISPP</sequence>
<dbReference type="Proteomes" id="UP000799324">
    <property type="component" value="Unassembled WGS sequence"/>
</dbReference>
<dbReference type="EMBL" id="MU004383">
    <property type="protein sequence ID" value="KAF2653316.1"/>
    <property type="molecule type" value="Genomic_DNA"/>
</dbReference>
<proteinExistence type="predicted"/>
<gene>
    <name evidence="3" type="ORF">K491DRAFT_520270</name>
</gene>
<organism evidence="3 4">
    <name type="scientific">Lophiostoma macrostomum CBS 122681</name>
    <dbReference type="NCBI Taxonomy" id="1314788"/>
    <lineage>
        <taxon>Eukaryota</taxon>
        <taxon>Fungi</taxon>
        <taxon>Dikarya</taxon>
        <taxon>Ascomycota</taxon>
        <taxon>Pezizomycotina</taxon>
        <taxon>Dothideomycetes</taxon>
        <taxon>Pleosporomycetidae</taxon>
        <taxon>Pleosporales</taxon>
        <taxon>Lophiostomataceae</taxon>
        <taxon>Lophiostoma</taxon>
    </lineage>
</organism>
<name>A0A6A6T030_9PLEO</name>
<evidence type="ECO:0000256" key="1">
    <source>
        <dbReference type="SAM" id="MobiDB-lite"/>
    </source>
</evidence>
<dbReference type="AlphaFoldDB" id="A0A6A6T030"/>
<protein>
    <submittedName>
        <fullName evidence="3">Uncharacterized protein</fullName>
    </submittedName>
</protein>
<keyword evidence="2" id="KW-0472">Membrane</keyword>
<reference evidence="3" key="1">
    <citation type="journal article" date="2020" name="Stud. Mycol.">
        <title>101 Dothideomycetes genomes: a test case for predicting lifestyles and emergence of pathogens.</title>
        <authorList>
            <person name="Haridas S."/>
            <person name="Albert R."/>
            <person name="Binder M."/>
            <person name="Bloem J."/>
            <person name="Labutti K."/>
            <person name="Salamov A."/>
            <person name="Andreopoulos B."/>
            <person name="Baker S."/>
            <person name="Barry K."/>
            <person name="Bills G."/>
            <person name="Bluhm B."/>
            <person name="Cannon C."/>
            <person name="Castanera R."/>
            <person name="Culley D."/>
            <person name="Daum C."/>
            <person name="Ezra D."/>
            <person name="Gonzalez J."/>
            <person name="Henrissat B."/>
            <person name="Kuo A."/>
            <person name="Liang C."/>
            <person name="Lipzen A."/>
            <person name="Lutzoni F."/>
            <person name="Magnuson J."/>
            <person name="Mondo S."/>
            <person name="Nolan M."/>
            <person name="Ohm R."/>
            <person name="Pangilinan J."/>
            <person name="Park H.-J."/>
            <person name="Ramirez L."/>
            <person name="Alfaro M."/>
            <person name="Sun H."/>
            <person name="Tritt A."/>
            <person name="Yoshinaga Y."/>
            <person name="Zwiers L.-H."/>
            <person name="Turgeon B."/>
            <person name="Goodwin S."/>
            <person name="Spatafora J."/>
            <person name="Crous P."/>
            <person name="Grigoriev I."/>
        </authorList>
    </citation>
    <scope>NUCLEOTIDE SEQUENCE</scope>
    <source>
        <strain evidence="3">CBS 122681</strain>
    </source>
</reference>
<evidence type="ECO:0000313" key="4">
    <source>
        <dbReference type="Proteomes" id="UP000799324"/>
    </source>
</evidence>
<accession>A0A6A6T030</accession>
<evidence type="ECO:0000256" key="2">
    <source>
        <dbReference type="SAM" id="Phobius"/>
    </source>
</evidence>
<evidence type="ECO:0000313" key="3">
    <source>
        <dbReference type="EMBL" id="KAF2653316.1"/>
    </source>
</evidence>